<proteinExistence type="predicted"/>
<dbReference type="CDD" id="cd03590">
    <property type="entry name" value="CLECT_DC-SIGN_like"/>
    <property type="match status" value="1"/>
</dbReference>
<evidence type="ECO:0000256" key="9">
    <source>
        <dbReference type="ARBA" id="ARBA00023136"/>
    </source>
</evidence>
<evidence type="ECO:0000256" key="13">
    <source>
        <dbReference type="SAM" id="Phobius"/>
    </source>
</evidence>
<keyword evidence="8 13" id="KW-1133">Transmembrane helix</keyword>
<sequence length="772" mass="83344">MCAVFTTLVFWGICKSPYHSQRPFTINVSNMPVTVIIFTDDFADEEEVQSFGYKRFGIQEGTECTKCKNDWALRAAIALLYVLCALLTIAVAVLGYKVVEKMDNVSEGMENYGGKIVAVETDLKKLDDQTGEKSENATSELMSFKSDIQMLQRQLNDIAHRATSNQAALDELREVGEDMHSGHITLRGLLDSNANTIRTVNSTLTMYSTLINGLKADTERLHTGLQVQITEQSRSTVSINALNLTQAQQRNQIGVLQRSVEDTSQAVQKLKNDYQGLQQTARQTKADADWLREKVQNLQALAANNSALTRSNSESLDDMGSQLNSLTEQVQNASTVTEAHDQSLRELMDRQRDHGNAISAKFDGLEARLDSHESDMDRVTGNVSFTTQLLGAISTDLNGLRSCSETVTRHSDLLAGLNSSVAEARADGSELRTQQDELTARLDKEVSSLSLVMEEMKMVDTKHTQLITNFTILQGPPGPRGPRGDKGPTGPAGKQGVKGDLGDKGMTGSPGVKGERGPPGVPGVPGLKGSPGSRGGPGAKGSRGSGGRAGPPGEKGEPGASGLPGRDGQPGPQGPQGPQGLRGPAGAEGAEGPRGTVGPIGPPGPPGLPGLPGQIIPGPVGPQQVKAPEPTEVPGCPLQWRNFRDKCYYVSSGAERLNFDETKEHCTNNTSSMLIINDNAEQQWIRKQIVGKGYFWLGLTDSEEENIWRWVDGSLPTLTKWKLGQPDNWSHGHEEGEDCAGLIHEGNWNDFFCTDRIGFVCEKDIETPVPVL</sequence>
<dbReference type="CTD" id="81035"/>
<evidence type="ECO:0000256" key="10">
    <source>
        <dbReference type="ARBA" id="ARBA00023170"/>
    </source>
</evidence>
<comment type="subcellular location">
    <subcellularLocation>
        <location evidence="1">Membrane</location>
        <topology evidence="1">Single-pass type II membrane protein</topology>
    </subcellularLocation>
</comment>
<dbReference type="RefSeq" id="XP_042562269.1">
    <property type="nucleotide sequence ID" value="XM_042706335.1"/>
</dbReference>
<dbReference type="InterPro" id="IPR008160">
    <property type="entry name" value="Collagen"/>
</dbReference>
<dbReference type="PANTHER" id="PTHR22803">
    <property type="entry name" value="MANNOSE, PHOSPHOLIPASE, LECTIN RECEPTOR RELATED"/>
    <property type="match status" value="1"/>
</dbReference>
<dbReference type="Pfam" id="PF00059">
    <property type="entry name" value="Lectin_C"/>
    <property type="match status" value="1"/>
</dbReference>
<evidence type="ECO:0000259" key="14">
    <source>
        <dbReference type="PROSITE" id="PS50041"/>
    </source>
</evidence>
<feature type="compositionally biased region" description="Low complexity" evidence="12">
    <location>
        <begin position="558"/>
        <end position="599"/>
    </location>
</feature>
<dbReference type="Pfam" id="PF26004">
    <property type="entry name" value="COLEC12"/>
    <property type="match status" value="1"/>
</dbReference>
<dbReference type="GeneID" id="122131690"/>
<keyword evidence="5" id="KW-0430">Lectin</keyword>
<dbReference type="SMART" id="SM00034">
    <property type="entry name" value="CLECT"/>
    <property type="match status" value="1"/>
</dbReference>
<organism evidence="15 16">
    <name type="scientific">Clupea harengus</name>
    <name type="common">Atlantic herring</name>
    <dbReference type="NCBI Taxonomy" id="7950"/>
    <lineage>
        <taxon>Eukaryota</taxon>
        <taxon>Metazoa</taxon>
        <taxon>Chordata</taxon>
        <taxon>Craniata</taxon>
        <taxon>Vertebrata</taxon>
        <taxon>Euteleostomi</taxon>
        <taxon>Actinopterygii</taxon>
        <taxon>Neopterygii</taxon>
        <taxon>Teleostei</taxon>
        <taxon>Clupei</taxon>
        <taxon>Clupeiformes</taxon>
        <taxon>Clupeoidei</taxon>
        <taxon>Clupeidae</taxon>
        <taxon>Clupea</taxon>
    </lineage>
</organism>
<gene>
    <name evidence="16" type="primary">colec12</name>
</gene>
<evidence type="ECO:0000256" key="5">
    <source>
        <dbReference type="ARBA" id="ARBA00022734"/>
    </source>
</evidence>
<keyword evidence="11" id="KW-0175">Coiled coil</keyword>
<dbReference type="Proteomes" id="UP000515152">
    <property type="component" value="Unplaced"/>
</dbReference>
<keyword evidence="9 13" id="KW-0472">Membrane</keyword>
<keyword evidence="7" id="KW-0735">Signal-anchor</keyword>
<dbReference type="PROSITE" id="PS50041">
    <property type="entry name" value="C_TYPE_LECTIN_2"/>
    <property type="match status" value="1"/>
</dbReference>
<feature type="domain" description="C-type lectin" evidence="14">
    <location>
        <begin position="643"/>
        <end position="762"/>
    </location>
</feature>
<dbReference type="KEGG" id="char:122131690"/>
<dbReference type="InterPro" id="IPR033989">
    <property type="entry name" value="CD209-like_CTLD"/>
</dbReference>
<feature type="transmembrane region" description="Helical" evidence="13">
    <location>
        <begin position="75"/>
        <end position="96"/>
    </location>
</feature>
<name>A0A8M1KKG4_CLUHA</name>
<dbReference type="Pfam" id="PF01391">
    <property type="entry name" value="Collagen"/>
    <property type="match status" value="2"/>
</dbReference>
<feature type="compositionally biased region" description="Gly residues" evidence="12">
    <location>
        <begin position="532"/>
        <end position="550"/>
    </location>
</feature>
<feature type="compositionally biased region" description="Pro residues" evidence="12">
    <location>
        <begin position="600"/>
        <end position="609"/>
    </location>
</feature>
<dbReference type="OrthoDB" id="9896688at2759"/>
<evidence type="ECO:0000256" key="2">
    <source>
        <dbReference type="ARBA" id="ARBA00017460"/>
    </source>
</evidence>
<dbReference type="InterPro" id="IPR058762">
    <property type="entry name" value="COLEC12_dom"/>
</dbReference>
<accession>A0A8M1KKG4</accession>
<keyword evidence="3 13" id="KW-0812">Transmembrane</keyword>
<evidence type="ECO:0000313" key="16">
    <source>
        <dbReference type="RefSeq" id="XP_042562269.1"/>
    </source>
</evidence>
<feature type="region of interest" description="Disordered" evidence="12">
    <location>
        <begin position="470"/>
        <end position="634"/>
    </location>
</feature>
<evidence type="ECO:0000256" key="6">
    <source>
        <dbReference type="ARBA" id="ARBA00022737"/>
    </source>
</evidence>
<dbReference type="InterPro" id="IPR001304">
    <property type="entry name" value="C-type_lectin-like"/>
</dbReference>
<keyword evidence="4" id="KW-0479">Metal-binding</keyword>
<keyword evidence="15" id="KW-1185">Reference proteome</keyword>
<evidence type="ECO:0000256" key="3">
    <source>
        <dbReference type="ARBA" id="ARBA00022692"/>
    </source>
</evidence>
<protein>
    <recommendedName>
        <fullName evidence="2">Collectin-12</fullName>
    </recommendedName>
</protein>
<evidence type="ECO:0000256" key="4">
    <source>
        <dbReference type="ARBA" id="ARBA00022723"/>
    </source>
</evidence>
<feature type="coiled-coil region" evidence="11">
    <location>
        <begin position="260"/>
        <end position="301"/>
    </location>
</feature>
<evidence type="ECO:0000256" key="8">
    <source>
        <dbReference type="ARBA" id="ARBA00022989"/>
    </source>
</evidence>
<evidence type="ECO:0000256" key="1">
    <source>
        <dbReference type="ARBA" id="ARBA00004606"/>
    </source>
</evidence>
<dbReference type="GO" id="GO:0030246">
    <property type="term" value="F:carbohydrate binding"/>
    <property type="evidence" value="ECO:0007669"/>
    <property type="project" value="UniProtKB-KW"/>
</dbReference>
<dbReference type="AlphaFoldDB" id="A0A8M1KKG4"/>
<evidence type="ECO:0000256" key="7">
    <source>
        <dbReference type="ARBA" id="ARBA00022968"/>
    </source>
</evidence>
<keyword evidence="6" id="KW-0677">Repeat</keyword>
<evidence type="ECO:0000256" key="11">
    <source>
        <dbReference type="SAM" id="Coils"/>
    </source>
</evidence>
<reference evidence="16" key="1">
    <citation type="submission" date="2025-08" db="UniProtKB">
        <authorList>
            <consortium name="RefSeq"/>
        </authorList>
    </citation>
    <scope>IDENTIFICATION</scope>
</reference>
<dbReference type="InterPro" id="IPR050111">
    <property type="entry name" value="C-type_lectin/snaclec_domain"/>
</dbReference>
<dbReference type="PROSITE" id="PS00615">
    <property type="entry name" value="C_TYPE_LECTIN_1"/>
    <property type="match status" value="1"/>
</dbReference>
<keyword evidence="10" id="KW-0675">Receptor</keyword>
<dbReference type="InterPro" id="IPR018378">
    <property type="entry name" value="C-type_lectin_CS"/>
</dbReference>
<evidence type="ECO:0000313" key="15">
    <source>
        <dbReference type="Proteomes" id="UP000515152"/>
    </source>
</evidence>
<feature type="compositionally biased region" description="Low complexity" evidence="12">
    <location>
        <begin position="611"/>
        <end position="625"/>
    </location>
</feature>
<evidence type="ECO:0000256" key="12">
    <source>
        <dbReference type="SAM" id="MobiDB-lite"/>
    </source>
</evidence>